<accession>A0A4Y8QAR3</accession>
<comment type="caution">
    <text evidence="5">The sequence shown here is derived from an EMBL/GenBank/DDBJ whole genome shotgun (WGS) entry which is preliminary data.</text>
</comment>
<dbReference type="PANTHER" id="PTHR46317:SF1">
    <property type="entry name" value="HYDROLASE, TATD FAMILY"/>
    <property type="match status" value="1"/>
</dbReference>
<feature type="binding site" evidence="4">
    <location>
        <position position="148"/>
    </location>
    <ligand>
        <name>a divalent metal cation</name>
        <dbReference type="ChEBI" id="CHEBI:60240"/>
        <label>2</label>
    </ligand>
</feature>
<gene>
    <name evidence="5" type="ORF">B5M42_01370</name>
</gene>
<evidence type="ECO:0000256" key="1">
    <source>
        <dbReference type="ARBA" id="ARBA00009275"/>
    </source>
</evidence>
<dbReference type="SUPFAM" id="SSF51556">
    <property type="entry name" value="Metallo-dependent hydrolases"/>
    <property type="match status" value="1"/>
</dbReference>
<feature type="binding site" evidence="4">
    <location>
        <position position="172"/>
    </location>
    <ligand>
        <name>a divalent metal cation</name>
        <dbReference type="ChEBI" id="CHEBI:60240"/>
        <label>2</label>
    </ligand>
</feature>
<evidence type="ECO:0000313" key="6">
    <source>
        <dbReference type="Proteomes" id="UP000298246"/>
    </source>
</evidence>
<dbReference type="Pfam" id="PF01026">
    <property type="entry name" value="TatD_DNase"/>
    <property type="match status" value="1"/>
</dbReference>
<feature type="binding site" evidence="4">
    <location>
        <position position="104"/>
    </location>
    <ligand>
        <name>a divalent metal cation</name>
        <dbReference type="ChEBI" id="CHEBI:60240"/>
        <label>1</label>
    </ligand>
</feature>
<keyword evidence="2 4" id="KW-0479">Metal-binding</keyword>
<name>A0A4Y8QAR3_9BACL</name>
<dbReference type="InterPro" id="IPR032466">
    <property type="entry name" value="Metal_Hydrolase"/>
</dbReference>
<dbReference type="PANTHER" id="PTHR46317">
    <property type="entry name" value="HYDROLASE OF PHP SUPERFAMILY-RELATED PROTEIN"/>
    <property type="match status" value="1"/>
</dbReference>
<dbReference type="InterPro" id="IPR001130">
    <property type="entry name" value="TatD-like"/>
</dbReference>
<feature type="binding site" evidence="4">
    <location>
        <position position="220"/>
    </location>
    <ligand>
        <name>a divalent metal cation</name>
        <dbReference type="ChEBI" id="CHEBI:60240"/>
        <label>1</label>
    </ligand>
</feature>
<dbReference type="PIRSF" id="PIRSF005902">
    <property type="entry name" value="DNase_TatD"/>
    <property type="match status" value="1"/>
</dbReference>
<evidence type="ECO:0000256" key="3">
    <source>
        <dbReference type="ARBA" id="ARBA00022801"/>
    </source>
</evidence>
<protein>
    <submittedName>
        <fullName evidence="5">DNAase</fullName>
    </submittedName>
</protein>
<dbReference type="AlphaFoldDB" id="A0A4Y8QAR3"/>
<evidence type="ECO:0000256" key="4">
    <source>
        <dbReference type="PIRSR" id="PIRSR005902-1"/>
    </source>
</evidence>
<keyword evidence="6" id="KW-1185">Reference proteome</keyword>
<feature type="binding site" evidence="4">
    <location>
        <position position="17"/>
    </location>
    <ligand>
        <name>a divalent metal cation</name>
        <dbReference type="ChEBI" id="CHEBI:60240"/>
        <label>1</label>
    </ligand>
</feature>
<dbReference type="GO" id="GO:0046872">
    <property type="term" value="F:metal ion binding"/>
    <property type="evidence" value="ECO:0007669"/>
    <property type="project" value="UniProtKB-KW"/>
</dbReference>
<keyword evidence="3" id="KW-0378">Hydrolase</keyword>
<dbReference type="OrthoDB" id="9775608at2"/>
<evidence type="ECO:0000256" key="2">
    <source>
        <dbReference type="ARBA" id="ARBA00022723"/>
    </source>
</evidence>
<dbReference type="Proteomes" id="UP000298246">
    <property type="component" value="Unassembled WGS sequence"/>
</dbReference>
<reference evidence="5 6" key="1">
    <citation type="submission" date="2017-03" db="EMBL/GenBank/DDBJ databases">
        <title>Isolation of Levoglucosan Utilizing Bacteria.</title>
        <authorList>
            <person name="Arya A.S."/>
        </authorList>
    </citation>
    <scope>NUCLEOTIDE SEQUENCE [LARGE SCALE GENOMIC DNA]</scope>
    <source>
        <strain evidence="5 6">MEC069</strain>
    </source>
</reference>
<evidence type="ECO:0000313" key="5">
    <source>
        <dbReference type="EMBL" id="TFE91915.1"/>
    </source>
</evidence>
<dbReference type="EMBL" id="MYFO01000001">
    <property type="protein sequence ID" value="TFE91915.1"/>
    <property type="molecule type" value="Genomic_DNA"/>
</dbReference>
<dbReference type="Gene3D" id="3.20.20.140">
    <property type="entry name" value="Metal-dependent hydrolases"/>
    <property type="match status" value="1"/>
</dbReference>
<dbReference type="CDD" id="cd01310">
    <property type="entry name" value="TatD_DNAse"/>
    <property type="match status" value="1"/>
</dbReference>
<comment type="similarity">
    <text evidence="1">Belongs to the metallo-dependent hydrolases superfamily. TatD-type hydrolase family.</text>
</comment>
<feature type="binding site" evidence="4">
    <location>
        <position position="19"/>
    </location>
    <ligand>
        <name>a divalent metal cation</name>
        <dbReference type="ChEBI" id="CHEBI:60240"/>
        <label>1</label>
    </ligand>
</feature>
<dbReference type="GO" id="GO:0016788">
    <property type="term" value="F:hydrolase activity, acting on ester bonds"/>
    <property type="evidence" value="ECO:0007669"/>
    <property type="project" value="InterPro"/>
</dbReference>
<organism evidence="5 6">
    <name type="scientific">Paenibacillus athensensis</name>
    <dbReference type="NCBI Taxonomy" id="1967502"/>
    <lineage>
        <taxon>Bacteria</taxon>
        <taxon>Bacillati</taxon>
        <taxon>Bacillota</taxon>
        <taxon>Bacilli</taxon>
        <taxon>Bacillales</taxon>
        <taxon>Paenibacillaceae</taxon>
        <taxon>Paenibacillus</taxon>
    </lineage>
</organism>
<sequence length="271" mass="30414">MRFYVRRRLAMPAIDAHIHLDLYNEADIAGILERLPQTGVEAVIAVSLHLTSCRTTQAWKHRYPGRVVAAYGYHPEQAVPAEAELNELLAWMTANAAEAAAIGEIGLPYYSRKEAESKNEPFELAPYVELLDKQLQLAKELNKPVVLHAVYEDAALVCDLLEQRGVSKAHFHWFKGPLETVRRMIAAGYFISITPDVHNEPEIRELVRIYPLELMMVETDGPWAYEGAYARPLTEPAMVLGAIEQIAAIKELSVEAAAEALYANTKRFYAL</sequence>
<proteinExistence type="inferred from homology"/>